<dbReference type="InterPro" id="IPR002716">
    <property type="entry name" value="PIN_dom"/>
</dbReference>
<evidence type="ECO:0000313" key="3">
    <source>
        <dbReference type="Proteomes" id="UP000031449"/>
    </source>
</evidence>
<sequence length="192" mass="22116">MSLMYRDPPKVLIDTTVLCGAIRRPGGVNERILKLGRTDLLYQPVISKLCLLEFYRKALEGLRQVTFTPDEIETFIHYMISPILDLHPPVNSAVGRYSIETVIREHRPLKEVLELLSGYSIEEADDFAISSELKEPLHQFDQNDFHVWITAVQAECDLIVTSNTKRFPKQIGTIKRIHPSDFYRLMIEDSSK</sequence>
<dbReference type="EMBL" id="CP009416">
    <property type="protein sequence ID" value="AJD92863.1"/>
    <property type="molecule type" value="Genomic_DNA"/>
</dbReference>
<dbReference type="KEGG" id="jeo:JMA_35460"/>
<dbReference type="Pfam" id="PF13470">
    <property type="entry name" value="PIN_3"/>
    <property type="match status" value="1"/>
</dbReference>
<dbReference type="AlphaFoldDB" id="A0A0B5AWB4"/>
<dbReference type="InterPro" id="IPR029060">
    <property type="entry name" value="PIN-like_dom_sf"/>
</dbReference>
<gene>
    <name evidence="2" type="ORF">JMA_35460</name>
</gene>
<dbReference type="BioCyc" id="JESP1508404:G14D9-12827-MONOMER"/>
<reference evidence="2 3" key="1">
    <citation type="submission" date="2014-08" db="EMBL/GenBank/DDBJ databases">
        <title>Complete genome of a marine bacteria Jeotgalibacillus malaysiensis.</title>
        <authorList>
            <person name="Yaakop A.S."/>
            <person name="Chan K.-G."/>
            <person name="Goh K.M."/>
        </authorList>
    </citation>
    <scope>NUCLEOTIDE SEQUENCE [LARGE SCALE GENOMIC DNA]</scope>
    <source>
        <strain evidence="2 3">D5</strain>
    </source>
</reference>
<evidence type="ECO:0000259" key="1">
    <source>
        <dbReference type="Pfam" id="PF13470"/>
    </source>
</evidence>
<evidence type="ECO:0000313" key="2">
    <source>
        <dbReference type="EMBL" id="AJD92863.1"/>
    </source>
</evidence>
<proteinExistence type="predicted"/>
<protein>
    <recommendedName>
        <fullName evidence="1">PIN domain-containing protein</fullName>
    </recommendedName>
</protein>
<dbReference type="SUPFAM" id="SSF88723">
    <property type="entry name" value="PIN domain-like"/>
    <property type="match status" value="1"/>
</dbReference>
<dbReference type="HOGENOM" id="CLU_1413486_0_0_9"/>
<dbReference type="Proteomes" id="UP000031449">
    <property type="component" value="Chromosome"/>
</dbReference>
<accession>A0A0B5AWB4</accession>
<name>A0A0B5AWB4_9BACL</name>
<feature type="domain" description="PIN" evidence="1">
    <location>
        <begin position="10"/>
        <end position="165"/>
    </location>
</feature>
<dbReference type="OrthoDB" id="2878104at2"/>
<organism evidence="2 3">
    <name type="scientific">Jeotgalibacillus malaysiensis</name>
    <dbReference type="NCBI Taxonomy" id="1508404"/>
    <lineage>
        <taxon>Bacteria</taxon>
        <taxon>Bacillati</taxon>
        <taxon>Bacillota</taxon>
        <taxon>Bacilli</taxon>
        <taxon>Bacillales</taxon>
        <taxon>Caryophanaceae</taxon>
        <taxon>Jeotgalibacillus</taxon>
    </lineage>
</organism>
<keyword evidence="3" id="KW-1185">Reference proteome</keyword>
<dbReference type="STRING" id="1508404.JMA_35460"/>